<keyword evidence="3" id="KW-0732">Signal</keyword>
<feature type="compositionally biased region" description="Polar residues" evidence="4">
    <location>
        <begin position="13"/>
        <end position="25"/>
    </location>
</feature>
<accession>A0A0F9EUX0</accession>
<keyword evidence="2" id="KW-0964">Secreted</keyword>
<feature type="compositionally biased region" description="Low complexity" evidence="4">
    <location>
        <begin position="643"/>
        <end position="688"/>
    </location>
</feature>
<dbReference type="Pfam" id="PF13620">
    <property type="entry name" value="CarboxypepD_reg"/>
    <property type="match status" value="4"/>
</dbReference>
<dbReference type="SUPFAM" id="SSF49464">
    <property type="entry name" value="Carboxypeptidase regulatory domain-like"/>
    <property type="match status" value="2"/>
</dbReference>
<dbReference type="GO" id="GO:0030246">
    <property type="term" value="F:carbohydrate binding"/>
    <property type="evidence" value="ECO:0007669"/>
    <property type="project" value="InterPro"/>
</dbReference>
<feature type="compositionally biased region" description="Low complexity" evidence="4">
    <location>
        <begin position="588"/>
        <end position="618"/>
    </location>
</feature>
<evidence type="ECO:0000256" key="4">
    <source>
        <dbReference type="SAM" id="MobiDB-lite"/>
    </source>
</evidence>
<evidence type="ECO:0000256" key="1">
    <source>
        <dbReference type="ARBA" id="ARBA00007257"/>
    </source>
</evidence>
<feature type="compositionally biased region" description="Low complexity" evidence="4">
    <location>
        <begin position="523"/>
        <end position="548"/>
    </location>
</feature>
<feature type="region of interest" description="Disordered" evidence="4">
    <location>
        <begin position="1"/>
        <end position="25"/>
    </location>
</feature>
<feature type="region of interest" description="Disordered" evidence="4">
    <location>
        <begin position="520"/>
        <end position="688"/>
    </location>
</feature>
<dbReference type="Gene3D" id="2.60.40.1120">
    <property type="entry name" value="Carboxypeptidase-like, regulatory domain"/>
    <property type="match status" value="4"/>
</dbReference>
<dbReference type="InterPro" id="IPR013784">
    <property type="entry name" value="Carb-bd-like_fold"/>
</dbReference>
<dbReference type="EMBL" id="LAZR01023618">
    <property type="protein sequence ID" value="KKL77898.1"/>
    <property type="molecule type" value="Genomic_DNA"/>
</dbReference>
<evidence type="ECO:0000256" key="3">
    <source>
        <dbReference type="ARBA" id="ARBA00022729"/>
    </source>
</evidence>
<comment type="similarity">
    <text evidence="1">Belongs to the serine-aspartate repeat-containing protein (SDr) family.</text>
</comment>
<dbReference type="InterPro" id="IPR013783">
    <property type="entry name" value="Ig-like_fold"/>
</dbReference>
<name>A0A0F9EUX0_9ZZZZ</name>
<dbReference type="Gene3D" id="2.60.40.10">
    <property type="entry name" value="Immunoglobulins"/>
    <property type="match status" value="1"/>
</dbReference>
<sequence>MSYKAYRGFGTRETPQSEAIPGSTQVENSAGAVAYAVDDNGDSPGWADLAPDGTYAIKGLPGGTYTVHVLADGFVELEIPGVTVAAGQTVDGADGSVAQGGQVTGTVTDAATGDPLEGFFVRVMSGEDFIAGAPTDVDGNYTVAHVPPGDYTVDVWVDRYGRAQAPVTVTAGGVAAAPLALAAAGEIAGTVTRTTGEPAGNMQMSAVDSAGEVSTTITDDSGQFRFVNLLVDTYQVSTGSPSSGFLASQAAVTSSSGVTTVDLTVGIVTTISGTVYDSDGVTPLYGAQVQVYYGADQINYSSTDETGRYELRFLLAGDYDLVATASGRSFAVAAGLTVGAGVPDIVQDFVAGDEQISGKITSQATGLPLAGADVLLKQEVVSGVFEVVAVATTDHLGDYSITGLAGGSYKLYVIADPSEYAMVTDDIVLPVSGGIAMAGFSGEAFAAGATAEAATGGHNYAPPQGGLIRGTITEQGTSQPIVDAHVWVKDRGDPDKVYYVRTDANGQFLVEGLCPRAPTTCWSRTRGTTTPTSPTSRSFRARSRASTGPWAHRPPPSPVRSPPEATRWTVPLSGCTTPTAGWSPGPSPTRTASTPSRASSTRGSTPFVSRVSASSRPPRSSRSHTTRRTSRTSTPAGPFSIPSRTCWARSRASSTTSSSCPRTASSGWSRPSTRSTRTPTTPRSPTSS</sequence>
<dbReference type="PANTHER" id="PTHR36108">
    <property type="entry name" value="COLOSSIN-B-RELATED"/>
    <property type="match status" value="1"/>
</dbReference>
<dbReference type="AlphaFoldDB" id="A0A0F9EUX0"/>
<organism evidence="5">
    <name type="scientific">marine sediment metagenome</name>
    <dbReference type="NCBI Taxonomy" id="412755"/>
    <lineage>
        <taxon>unclassified sequences</taxon>
        <taxon>metagenomes</taxon>
        <taxon>ecological metagenomes</taxon>
    </lineage>
</organism>
<evidence type="ECO:0000256" key="2">
    <source>
        <dbReference type="ARBA" id="ARBA00022525"/>
    </source>
</evidence>
<feature type="compositionally biased region" description="Pro residues" evidence="4">
    <location>
        <begin position="552"/>
        <end position="561"/>
    </location>
</feature>
<feature type="compositionally biased region" description="Basic residues" evidence="4">
    <location>
        <begin position="619"/>
        <end position="630"/>
    </location>
</feature>
<dbReference type="SUPFAM" id="SSF49452">
    <property type="entry name" value="Starch-binding domain-like"/>
    <property type="match status" value="3"/>
</dbReference>
<dbReference type="InterPro" id="IPR008969">
    <property type="entry name" value="CarboxyPept-like_regulatory"/>
</dbReference>
<dbReference type="SUPFAM" id="SSF49478">
    <property type="entry name" value="Cna protein B-type domain"/>
    <property type="match status" value="1"/>
</dbReference>
<dbReference type="PANTHER" id="PTHR36108:SF13">
    <property type="entry name" value="COLOSSIN-B-RELATED"/>
    <property type="match status" value="1"/>
</dbReference>
<evidence type="ECO:0000313" key="5">
    <source>
        <dbReference type="EMBL" id="KKL77898.1"/>
    </source>
</evidence>
<comment type="caution">
    <text evidence="5">The sequence shown here is derived from an EMBL/GenBank/DDBJ whole genome shotgun (WGS) entry which is preliminary data.</text>
</comment>
<protein>
    <submittedName>
        <fullName evidence="5">Uncharacterized protein</fullName>
    </submittedName>
</protein>
<reference evidence="5" key="1">
    <citation type="journal article" date="2015" name="Nature">
        <title>Complex archaea that bridge the gap between prokaryotes and eukaryotes.</title>
        <authorList>
            <person name="Spang A."/>
            <person name="Saw J.H."/>
            <person name="Jorgensen S.L."/>
            <person name="Zaremba-Niedzwiedzka K."/>
            <person name="Martijn J."/>
            <person name="Lind A.E."/>
            <person name="van Eijk R."/>
            <person name="Schleper C."/>
            <person name="Guy L."/>
            <person name="Ettema T.J."/>
        </authorList>
    </citation>
    <scope>NUCLEOTIDE SEQUENCE</scope>
</reference>
<proteinExistence type="inferred from homology"/>
<gene>
    <name evidence="5" type="ORF">LCGC14_2030290</name>
</gene>